<reference evidence="2 3" key="1">
    <citation type="submission" date="2019-02" db="EMBL/GenBank/DDBJ databases">
        <title>High diversity of culturable Acinetobacter species in natural soil and water ecosystems.</title>
        <authorList>
            <person name="Radolfova-Krizova L."/>
            <person name="Nemec A."/>
        </authorList>
    </citation>
    <scope>NUCLEOTIDE SEQUENCE [LARGE SCALE GENOMIC DNA]</scope>
    <source>
        <strain evidence="2 3">ANC 4281</strain>
    </source>
</reference>
<sequence>MSMIPLNVLINILKKKSARLKKDIKEMNVKNSSHKIKPSKFINLSENISRDLLLLNAIEYRSTTTTVVNVENLITYNQHKSLDYARLSLALDYSKYHILITIKTFRTGGTDKLILRYLQGINEVSPNIKIVLLVVEGHKCEWDNLLPNNVSLLYLQNYMIQPFSNSLYSMILKRLIAQYEFKVLWNFNCRETYIFTEQARDFLKSVNLNIWGLVFAHWLKPNNLQEFGMVHENLQFVIDDYKVIVSDNETFTKYLHRQYDWDTTKFHTLYVPNSDDEIKFNNKVKSNSLKVLWASGIEWNKGVDTLIEISKSISDLPITLDIYGGTKNKDGENLLIGLNANIMGLKNVSYKGGFSKFSDLVQSGGYDCFLFTSIVEGMPNVVIEAAEQQLSIVTPIVGGLGEFLNSDNAYIVKNNRSAEEFVEKLKEVLLDRIEGNSFKQCNLVDSYNEKFTITKFKNNFLEVLGEDVNNFVGNNIESPSDLIKIDRKANRIKMGSNDILESLVNDANIFNKILRIKPLVKKLKKDPYSFFNDSKKEYIKIFSHLFK</sequence>
<dbReference type="SUPFAM" id="SSF53756">
    <property type="entry name" value="UDP-Glycosyltransferase/glycogen phosphorylase"/>
    <property type="match status" value="1"/>
</dbReference>
<keyword evidence="2" id="KW-0808">Transferase</keyword>
<dbReference type="OrthoDB" id="9055506at2"/>
<dbReference type="Gene3D" id="3.40.50.2000">
    <property type="entry name" value="Glycogen Phosphorylase B"/>
    <property type="match status" value="1"/>
</dbReference>
<protein>
    <submittedName>
        <fullName evidence="2">Glycosyltransferase</fullName>
    </submittedName>
</protein>
<accession>A0A4R0EMW8</accession>
<evidence type="ECO:0000259" key="1">
    <source>
        <dbReference type="Pfam" id="PF00534"/>
    </source>
</evidence>
<gene>
    <name evidence="2" type="ORF">E0H85_07470</name>
</gene>
<dbReference type="Pfam" id="PF00534">
    <property type="entry name" value="Glycos_transf_1"/>
    <property type="match status" value="1"/>
</dbReference>
<dbReference type="EMBL" id="SJOA01000007">
    <property type="protein sequence ID" value="TCB59653.1"/>
    <property type="molecule type" value="Genomic_DNA"/>
</dbReference>
<dbReference type="GO" id="GO:0016757">
    <property type="term" value="F:glycosyltransferase activity"/>
    <property type="evidence" value="ECO:0007669"/>
    <property type="project" value="InterPro"/>
</dbReference>
<proteinExistence type="predicted"/>
<evidence type="ECO:0000313" key="2">
    <source>
        <dbReference type="EMBL" id="TCB59653.1"/>
    </source>
</evidence>
<dbReference type="AlphaFoldDB" id="A0A4R0EMW8"/>
<dbReference type="RefSeq" id="WP_131271076.1">
    <property type="nucleotide sequence ID" value="NZ_SJOA01000007.1"/>
</dbReference>
<dbReference type="InterPro" id="IPR001296">
    <property type="entry name" value="Glyco_trans_1"/>
</dbReference>
<evidence type="ECO:0000313" key="3">
    <source>
        <dbReference type="Proteomes" id="UP000291380"/>
    </source>
</evidence>
<dbReference type="PANTHER" id="PTHR12526">
    <property type="entry name" value="GLYCOSYLTRANSFERASE"/>
    <property type="match status" value="1"/>
</dbReference>
<dbReference type="GO" id="GO:1901135">
    <property type="term" value="P:carbohydrate derivative metabolic process"/>
    <property type="evidence" value="ECO:0007669"/>
    <property type="project" value="UniProtKB-ARBA"/>
</dbReference>
<name>A0A4R0EMW8_9GAMM</name>
<feature type="domain" description="Glycosyl transferase family 1" evidence="1">
    <location>
        <begin position="276"/>
        <end position="438"/>
    </location>
</feature>
<dbReference type="Proteomes" id="UP000291380">
    <property type="component" value="Unassembled WGS sequence"/>
</dbReference>
<comment type="caution">
    <text evidence="2">The sequence shown here is derived from an EMBL/GenBank/DDBJ whole genome shotgun (WGS) entry which is preliminary data.</text>
</comment>
<organism evidence="2 3">
    <name type="scientific">Acinetobacter terrae</name>
    <dbReference type="NCBI Taxonomy" id="2731247"/>
    <lineage>
        <taxon>Bacteria</taxon>
        <taxon>Pseudomonadati</taxon>
        <taxon>Pseudomonadota</taxon>
        <taxon>Gammaproteobacteria</taxon>
        <taxon>Moraxellales</taxon>
        <taxon>Moraxellaceae</taxon>
        <taxon>Acinetobacter</taxon>
        <taxon>Acinetobacter Taxon 24</taxon>
    </lineage>
</organism>